<dbReference type="PANTHER" id="PTHR32125:SF4">
    <property type="entry name" value="2-C-METHYL-D-ERYTHRITOL 4-PHOSPHATE CYTIDYLYLTRANSFERASE, CHLOROPLASTIC"/>
    <property type="match status" value="1"/>
</dbReference>
<comment type="similarity">
    <text evidence="12">Belongs to the IspD/TarI cytidylyltransferase family. TarI subfamily.</text>
</comment>
<evidence type="ECO:0000256" key="10">
    <source>
        <dbReference type="ARBA" id="ARBA00049484"/>
    </source>
</evidence>
<accession>A0A0M2SKV6</accession>
<dbReference type="NCBIfam" id="TIGR00453">
    <property type="entry name" value="ispD"/>
    <property type="match status" value="1"/>
</dbReference>
<comment type="pathway">
    <text evidence="2 13">Isoprenoid biosynthesis; isopentenyl diphosphate biosynthesis via DXP pathway; isopentenyl diphosphate from 1-deoxy-D-xylulose 5-phosphate: step 2/6.</text>
</comment>
<evidence type="ECO:0000256" key="11">
    <source>
        <dbReference type="ARBA" id="ARBA00056549"/>
    </source>
</evidence>
<keyword evidence="9" id="KW-0961">Cell wall biogenesis/degradation</keyword>
<evidence type="ECO:0000256" key="6">
    <source>
        <dbReference type="ARBA" id="ARBA00022695"/>
    </source>
</evidence>
<dbReference type="AlphaFoldDB" id="A0A0M2SKV6"/>
<organism evidence="14 15">
    <name type="scientific">Salinicoccus sediminis</name>
    <dbReference type="NCBI Taxonomy" id="1432562"/>
    <lineage>
        <taxon>Bacteria</taxon>
        <taxon>Bacillati</taxon>
        <taxon>Bacillota</taxon>
        <taxon>Bacilli</taxon>
        <taxon>Bacillales</taxon>
        <taxon>Staphylococcaceae</taxon>
        <taxon>Salinicoccus</taxon>
    </lineage>
</organism>
<dbReference type="FunFam" id="3.90.550.10:FF:000003">
    <property type="entry name" value="2-C-methyl-D-erythritol 4-phosphate cytidylyltransferase"/>
    <property type="match status" value="1"/>
</dbReference>
<evidence type="ECO:0000256" key="3">
    <source>
        <dbReference type="ARBA" id="ARBA00004837"/>
    </source>
</evidence>
<evidence type="ECO:0000256" key="9">
    <source>
        <dbReference type="ARBA" id="ARBA00023316"/>
    </source>
</evidence>
<feature type="site" description="Transition state stabilizer" evidence="13">
    <location>
        <position position="15"/>
    </location>
</feature>
<dbReference type="InterPro" id="IPR001228">
    <property type="entry name" value="IspD"/>
</dbReference>
<keyword evidence="8 13" id="KW-0414">Isoprene biosynthesis</keyword>
<dbReference type="InterPro" id="IPR050088">
    <property type="entry name" value="IspD/TarI_cytidylyltransf_bact"/>
</dbReference>
<dbReference type="PROSITE" id="PS01295">
    <property type="entry name" value="ISPD"/>
    <property type="match status" value="1"/>
</dbReference>
<dbReference type="HAMAP" id="MF_00108">
    <property type="entry name" value="IspD"/>
    <property type="match status" value="1"/>
</dbReference>
<dbReference type="GO" id="GO:0047349">
    <property type="term" value="F:D-ribitol-5-phosphate cytidylyltransferase activity"/>
    <property type="evidence" value="ECO:0007669"/>
    <property type="project" value="UniProtKB-EC"/>
</dbReference>
<evidence type="ECO:0000256" key="4">
    <source>
        <dbReference type="ARBA" id="ARBA00009789"/>
    </source>
</evidence>
<dbReference type="STRING" id="1432562.WN59_04150"/>
<dbReference type="PATRIC" id="fig|1432562.3.peg.806"/>
<dbReference type="GO" id="GO:0019288">
    <property type="term" value="P:isopentenyl diphosphate biosynthetic process, methylerythritol 4-phosphate pathway"/>
    <property type="evidence" value="ECO:0007669"/>
    <property type="project" value="UniProtKB-UniRule"/>
</dbReference>
<comment type="function">
    <text evidence="13">Catalyzes the formation of 4-diphosphocytidyl-2-C-methyl-D-erythritol from CTP and 2-C-methyl-D-erythritol 4-phosphate (MEP).</text>
</comment>
<evidence type="ECO:0000256" key="8">
    <source>
        <dbReference type="ARBA" id="ARBA00023229"/>
    </source>
</evidence>
<dbReference type="InterPro" id="IPR029044">
    <property type="entry name" value="Nucleotide-diphossugar_trans"/>
</dbReference>
<dbReference type="InterPro" id="IPR018294">
    <property type="entry name" value="ISPD_synthase_CS"/>
</dbReference>
<dbReference type="SUPFAM" id="SSF53448">
    <property type="entry name" value="Nucleotide-diphospho-sugar transferases"/>
    <property type="match status" value="1"/>
</dbReference>
<sequence>MGYVAVIPAAGLGKRMGYDYNKVFIQINEMAIIQMTIEQFEKDRNCDAIYLAARKEEMDSMIDLFSSSHKVKGVFEGGNERQHSIFNVLKNIPECEYVLIHDGARPFVSQDILFELYENVKHKSAVICGVKVKDTIKRIEDGKVKETVPRDELFVTHTPQAFSYDLIMRAYSEAEKNNLSVTDDAGMVESLGEDVHVVTSNYDNIKITTMEDLIMAEAIIKRMVDHHV</sequence>
<evidence type="ECO:0000313" key="15">
    <source>
        <dbReference type="Proteomes" id="UP000034287"/>
    </source>
</evidence>
<dbReference type="EC" id="2.7.7.60" evidence="13"/>
<evidence type="ECO:0000256" key="13">
    <source>
        <dbReference type="HAMAP-Rule" id="MF_00108"/>
    </source>
</evidence>
<gene>
    <name evidence="13" type="primary">ispD</name>
    <name evidence="14" type="ORF">WN59_04150</name>
</gene>
<comment type="pathway">
    <text evidence="3">Cell wall biogenesis; poly(ribitol phosphate) teichoic acid biosynthesis.</text>
</comment>
<comment type="catalytic activity">
    <reaction evidence="10">
        <text>D-ribitol 5-phosphate + CTP + H(+) = CDP-L-ribitol + diphosphate</text>
        <dbReference type="Rhea" id="RHEA:12456"/>
        <dbReference type="ChEBI" id="CHEBI:15378"/>
        <dbReference type="ChEBI" id="CHEBI:33019"/>
        <dbReference type="ChEBI" id="CHEBI:37563"/>
        <dbReference type="ChEBI" id="CHEBI:57608"/>
        <dbReference type="ChEBI" id="CHEBI:57695"/>
        <dbReference type="EC" id="2.7.7.40"/>
    </reaction>
</comment>
<dbReference type="Proteomes" id="UP000034287">
    <property type="component" value="Unassembled WGS sequence"/>
</dbReference>
<keyword evidence="15" id="KW-1185">Reference proteome</keyword>
<protein>
    <recommendedName>
        <fullName evidence="13">2-C-methyl-D-erythritol 4-phosphate cytidylyltransferase</fullName>
        <ecNumber evidence="13">2.7.7.60</ecNumber>
    </recommendedName>
    <alternativeName>
        <fullName evidence="13">4-diphosphocytidyl-2C-methyl-D-erythritol synthase</fullName>
    </alternativeName>
    <alternativeName>
        <fullName evidence="13">MEP cytidylyltransferase</fullName>
        <shortName evidence="13">MCT</shortName>
    </alternativeName>
</protein>
<dbReference type="RefSeq" id="WP_046513093.1">
    <property type="nucleotide sequence ID" value="NZ_LAYZ01000002.1"/>
</dbReference>
<comment type="catalytic activity">
    <reaction evidence="1 13">
        <text>2-C-methyl-D-erythritol 4-phosphate + CTP + H(+) = 4-CDP-2-C-methyl-D-erythritol + diphosphate</text>
        <dbReference type="Rhea" id="RHEA:13429"/>
        <dbReference type="ChEBI" id="CHEBI:15378"/>
        <dbReference type="ChEBI" id="CHEBI:33019"/>
        <dbReference type="ChEBI" id="CHEBI:37563"/>
        <dbReference type="ChEBI" id="CHEBI:57823"/>
        <dbReference type="ChEBI" id="CHEBI:58262"/>
        <dbReference type="EC" id="2.7.7.60"/>
    </reaction>
</comment>
<dbReference type="Pfam" id="PF01128">
    <property type="entry name" value="IspD"/>
    <property type="match status" value="1"/>
</dbReference>
<evidence type="ECO:0000256" key="2">
    <source>
        <dbReference type="ARBA" id="ARBA00004787"/>
    </source>
</evidence>
<evidence type="ECO:0000256" key="5">
    <source>
        <dbReference type="ARBA" id="ARBA00022679"/>
    </source>
</evidence>
<evidence type="ECO:0000313" key="14">
    <source>
        <dbReference type="EMBL" id="KKK34853.1"/>
    </source>
</evidence>
<dbReference type="OrthoDB" id="9806837at2"/>
<evidence type="ECO:0000256" key="7">
    <source>
        <dbReference type="ARBA" id="ARBA00022944"/>
    </source>
</evidence>
<name>A0A0M2SKV6_9STAP</name>
<proteinExistence type="inferred from homology"/>
<dbReference type="Gene3D" id="3.90.550.10">
    <property type="entry name" value="Spore Coat Polysaccharide Biosynthesis Protein SpsA, Chain A"/>
    <property type="match status" value="1"/>
</dbReference>
<feature type="site" description="Positions MEP for the nucleophilic attack" evidence="13">
    <location>
        <position position="150"/>
    </location>
</feature>
<dbReference type="GO" id="GO:0071555">
    <property type="term" value="P:cell wall organization"/>
    <property type="evidence" value="ECO:0007669"/>
    <property type="project" value="UniProtKB-KW"/>
</dbReference>
<dbReference type="GO" id="GO:0050518">
    <property type="term" value="F:2-C-methyl-D-erythritol 4-phosphate cytidylyltransferase activity"/>
    <property type="evidence" value="ECO:0007669"/>
    <property type="project" value="UniProtKB-UniRule"/>
</dbReference>
<dbReference type="CDD" id="cd02516">
    <property type="entry name" value="CDP-ME_synthetase"/>
    <property type="match status" value="1"/>
</dbReference>
<dbReference type="EMBL" id="LAYZ01000002">
    <property type="protein sequence ID" value="KKK34853.1"/>
    <property type="molecule type" value="Genomic_DNA"/>
</dbReference>
<keyword evidence="7" id="KW-0777">Teichoic acid biosynthesis</keyword>
<evidence type="ECO:0000256" key="1">
    <source>
        <dbReference type="ARBA" id="ARBA00001282"/>
    </source>
</evidence>
<reference evidence="14 15" key="1">
    <citation type="submission" date="2015-04" db="EMBL/GenBank/DDBJ databases">
        <title>Taxonomic description and genome sequence of Salinicoccus sediminis sp. nov., a novel hyper halotolerant bacterium isolated from marine sediment.</title>
        <authorList>
            <person name="Mathan Kumar R."/>
            <person name="Kaur G."/>
            <person name="Kumar N."/>
            <person name="Kumar A."/>
            <person name="Singh N.K."/>
            <person name="Kaur N."/>
            <person name="Mayilraj S."/>
        </authorList>
    </citation>
    <scope>NUCLEOTIDE SEQUENCE [LARGE SCALE GENOMIC DNA]</scope>
    <source>
        <strain evidence="14 15">SV-16</strain>
    </source>
</reference>
<comment type="function">
    <text evidence="11">Catalyzes the transfer of the cytidylyl group of CTP to D-ribitol 5-phosphate.</text>
</comment>
<comment type="caution">
    <text evidence="14">The sequence shown here is derived from an EMBL/GenBank/DDBJ whole genome shotgun (WGS) entry which is preliminary data.</text>
</comment>
<evidence type="ECO:0000256" key="12">
    <source>
        <dbReference type="ARBA" id="ARBA00061485"/>
    </source>
</evidence>
<dbReference type="UniPathway" id="UPA00056">
    <property type="reaction ID" value="UER00093"/>
</dbReference>
<keyword evidence="5 13" id="KW-0808">Transferase</keyword>
<feature type="site" description="Positions MEP for the nucleophilic attack" evidence="13">
    <location>
        <position position="206"/>
    </location>
</feature>
<dbReference type="PANTHER" id="PTHR32125">
    <property type="entry name" value="2-C-METHYL-D-ERYTHRITOL 4-PHOSPHATE CYTIDYLYLTRANSFERASE, CHLOROPLASTIC"/>
    <property type="match status" value="1"/>
</dbReference>
<dbReference type="InterPro" id="IPR034683">
    <property type="entry name" value="IspD/TarI"/>
</dbReference>
<keyword evidence="6 13" id="KW-0548">Nucleotidyltransferase</keyword>
<comment type="similarity">
    <text evidence="4 13">Belongs to the IspD/TarI cytidylyltransferase family. IspD subfamily.</text>
</comment>
<dbReference type="GO" id="GO:0019350">
    <property type="term" value="P:teichoic acid biosynthetic process"/>
    <property type="evidence" value="ECO:0007669"/>
    <property type="project" value="UniProtKB-KW"/>
</dbReference>
<feature type="site" description="Transition state stabilizer" evidence="13">
    <location>
        <position position="22"/>
    </location>
</feature>